<evidence type="ECO:0000313" key="6">
    <source>
        <dbReference type="Proteomes" id="UP001500729"/>
    </source>
</evidence>
<feature type="region of interest" description="Disordered" evidence="3">
    <location>
        <begin position="102"/>
        <end position="137"/>
    </location>
</feature>
<dbReference type="Gene3D" id="1.10.10.1320">
    <property type="entry name" value="Anti-sigma factor, zinc-finger domain"/>
    <property type="match status" value="1"/>
</dbReference>
<protein>
    <recommendedName>
        <fullName evidence="4">Putative zinc-finger domain-containing protein</fullName>
    </recommendedName>
</protein>
<feature type="domain" description="Putative zinc-finger" evidence="4">
    <location>
        <begin position="29"/>
        <end position="63"/>
    </location>
</feature>
<dbReference type="InterPro" id="IPR041916">
    <property type="entry name" value="Anti_sigma_zinc_sf"/>
</dbReference>
<sequence>MAALTYRAREGLRMAYLQVHVAGNPPDDCHPTVDRLGGWTRGGLSERETDQVQEHLDNCERCRGLAGELADVNHSLRVFLAPLVLGVPAFTYLAGYHEHAPAEAADPRHQPSSRGCSDRPTEPEPGRPHPAACRPGT</sequence>
<evidence type="ECO:0000256" key="2">
    <source>
        <dbReference type="ARBA" id="ARBA00023163"/>
    </source>
</evidence>
<keyword evidence="6" id="KW-1185">Reference proteome</keyword>
<gene>
    <name evidence="5" type="ORF">GCM10009533_06380</name>
</gene>
<accession>A0ABN1C2N3</accession>
<evidence type="ECO:0000256" key="1">
    <source>
        <dbReference type="ARBA" id="ARBA00023015"/>
    </source>
</evidence>
<dbReference type="InterPro" id="IPR027383">
    <property type="entry name" value="Znf_put"/>
</dbReference>
<dbReference type="EMBL" id="BAAAGS010000003">
    <property type="protein sequence ID" value="GAA0510275.1"/>
    <property type="molecule type" value="Genomic_DNA"/>
</dbReference>
<keyword evidence="1" id="KW-0805">Transcription regulation</keyword>
<organism evidence="5 6">
    <name type="scientific">Saccharopolyspora erythraea</name>
    <name type="common">Streptomyces erythraeus</name>
    <dbReference type="NCBI Taxonomy" id="1836"/>
    <lineage>
        <taxon>Bacteria</taxon>
        <taxon>Bacillati</taxon>
        <taxon>Actinomycetota</taxon>
        <taxon>Actinomycetes</taxon>
        <taxon>Pseudonocardiales</taxon>
        <taxon>Pseudonocardiaceae</taxon>
        <taxon>Saccharopolyspora</taxon>
    </lineage>
</organism>
<reference evidence="5 6" key="1">
    <citation type="journal article" date="2019" name="Int. J. Syst. Evol. Microbiol.">
        <title>The Global Catalogue of Microorganisms (GCM) 10K type strain sequencing project: providing services to taxonomists for standard genome sequencing and annotation.</title>
        <authorList>
            <consortium name="The Broad Institute Genomics Platform"/>
            <consortium name="The Broad Institute Genome Sequencing Center for Infectious Disease"/>
            <person name="Wu L."/>
            <person name="Ma J."/>
        </authorList>
    </citation>
    <scope>NUCLEOTIDE SEQUENCE [LARGE SCALE GENOMIC DNA]</scope>
    <source>
        <strain evidence="5 6">JCM 10303</strain>
    </source>
</reference>
<name>A0ABN1C2N3_SACER</name>
<dbReference type="RefSeq" id="WP_050784263.1">
    <property type="nucleotide sequence ID" value="NZ_BAAAGS010000003.1"/>
</dbReference>
<feature type="compositionally biased region" description="Basic and acidic residues" evidence="3">
    <location>
        <begin position="116"/>
        <end position="127"/>
    </location>
</feature>
<proteinExistence type="predicted"/>
<dbReference type="Proteomes" id="UP001500729">
    <property type="component" value="Unassembled WGS sequence"/>
</dbReference>
<evidence type="ECO:0000313" key="5">
    <source>
        <dbReference type="EMBL" id="GAA0510275.1"/>
    </source>
</evidence>
<dbReference type="Pfam" id="PF13490">
    <property type="entry name" value="zf-HC2"/>
    <property type="match status" value="1"/>
</dbReference>
<evidence type="ECO:0000259" key="4">
    <source>
        <dbReference type="Pfam" id="PF13490"/>
    </source>
</evidence>
<evidence type="ECO:0000256" key="3">
    <source>
        <dbReference type="SAM" id="MobiDB-lite"/>
    </source>
</evidence>
<comment type="caution">
    <text evidence="5">The sequence shown here is derived from an EMBL/GenBank/DDBJ whole genome shotgun (WGS) entry which is preliminary data.</text>
</comment>
<keyword evidence="2" id="KW-0804">Transcription</keyword>